<dbReference type="SUPFAM" id="SSF53850">
    <property type="entry name" value="Periplasmic binding protein-like II"/>
    <property type="match status" value="1"/>
</dbReference>
<evidence type="ECO:0000256" key="1">
    <source>
        <dbReference type="ARBA" id="ARBA00005695"/>
    </source>
</evidence>
<sequence length="250" mass="28282">MYVNRQDSASLSYIGFNLEKEPFDDVRVRQAVSMAIDKDQIIEGIYDGVGIPAIGPLAPNVFGYDENQSGLEYNLEEAQALLAEAGYEDGFSTTLWTNDNRERIDAATNVQEQLKHIGIDVDVQVLEWGAYLEQTANAEHDMFILGWSAVTGDADYGMYALFHSSQVGEPGNRSFIRNDELDELLDQGRRSTDETERLDFYRQAQELLVEEAPMLYIHHQQFLLGVRDEVKGLEQTPNQILLLQNVSLEQ</sequence>
<protein>
    <submittedName>
        <fullName evidence="5">Oligopeptide ABC transporter</fullName>
    </submittedName>
</protein>
<dbReference type="Gene3D" id="3.10.105.10">
    <property type="entry name" value="Dipeptide-binding Protein, Domain 3"/>
    <property type="match status" value="1"/>
</dbReference>
<comment type="similarity">
    <text evidence="1">Belongs to the bacterial solute-binding protein 5 family.</text>
</comment>
<dbReference type="AlphaFoldDB" id="W4QDP0"/>
<evidence type="ECO:0000256" key="3">
    <source>
        <dbReference type="ARBA" id="ARBA00022729"/>
    </source>
</evidence>
<dbReference type="PANTHER" id="PTHR30290">
    <property type="entry name" value="PERIPLASMIC BINDING COMPONENT OF ABC TRANSPORTER"/>
    <property type="match status" value="1"/>
</dbReference>
<evidence type="ECO:0000256" key="2">
    <source>
        <dbReference type="ARBA" id="ARBA00022448"/>
    </source>
</evidence>
<dbReference type="EMBL" id="BAUU01000007">
    <property type="protein sequence ID" value="GAE29803.1"/>
    <property type="molecule type" value="Genomic_DNA"/>
</dbReference>
<feature type="domain" description="Solute-binding protein family 5" evidence="4">
    <location>
        <begin position="4"/>
        <end position="167"/>
    </location>
</feature>
<evidence type="ECO:0000259" key="4">
    <source>
        <dbReference type="Pfam" id="PF00496"/>
    </source>
</evidence>
<organism evidence="5 6">
    <name type="scientific">Halalkalibacter hemicellulosilyticusJCM 9152</name>
    <dbReference type="NCBI Taxonomy" id="1236971"/>
    <lineage>
        <taxon>Bacteria</taxon>
        <taxon>Bacillati</taxon>
        <taxon>Bacillota</taxon>
        <taxon>Bacilli</taxon>
        <taxon>Bacillales</taxon>
        <taxon>Bacillaceae</taxon>
        <taxon>Halalkalibacter</taxon>
    </lineage>
</organism>
<evidence type="ECO:0000313" key="6">
    <source>
        <dbReference type="Proteomes" id="UP000018895"/>
    </source>
</evidence>
<dbReference type="Proteomes" id="UP000018895">
    <property type="component" value="Unassembled WGS sequence"/>
</dbReference>
<dbReference type="Pfam" id="PF00496">
    <property type="entry name" value="SBP_bac_5"/>
    <property type="match status" value="1"/>
</dbReference>
<dbReference type="GO" id="GO:0015833">
    <property type="term" value="P:peptide transport"/>
    <property type="evidence" value="ECO:0007669"/>
    <property type="project" value="TreeGrafter"/>
</dbReference>
<dbReference type="GO" id="GO:1904680">
    <property type="term" value="F:peptide transmembrane transporter activity"/>
    <property type="evidence" value="ECO:0007669"/>
    <property type="project" value="TreeGrafter"/>
</dbReference>
<proteinExistence type="inferred from homology"/>
<reference evidence="5" key="1">
    <citation type="journal article" date="2014" name="Genome Announc.">
        <title>Draft Genome Sequences of Three Alkaliphilic Bacillus Strains, Bacillus wakoensis JCM 9140T, Bacillus akibai JCM 9157T, and Bacillus hemicellulosilyticus JCM 9152T.</title>
        <authorList>
            <person name="Yuki M."/>
            <person name="Oshima K."/>
            <person name="Suda W."/>
            <person name="Oshida Y."/>
            <person name="Kitamura K."/>
            <person name="Iida T."/>
            <person name="Hattori M."/>
            <person name="Ohkuma M."/>
        </authorList>
    </citation>
    <scope>NUCLEOTIDE SEQUENCE [LARGE SCALE GENOMIC DNA]</scope>
    <source>
        <strain evidence="5">JCM 9152</strain>
    </source>
</reference>
<keyword evidence="3" id="KW-0732">Signal</keyword>
<evidence type="ECO:0000313" key="5">
    <source>
        <dbReference type="EMBL" id="GAE29803.1"/>
    </source>
</evidence>
<keyword evidence="2" id="KW-0813">Transport</keyword>
<keyword evidence="6" id="KW-1185">Reference proteome</keyword>
<accession>W4QDP0</accession>
<dbReference type="Gene3D" id="3.40.190.10">
    <property type="entry name" value="Periplasmic binding protein-like II"/>
    <property type="match status" value="1"/>
</dbReference>
<dbReference type="STRING" id="1236971.JCM9152_1187"/>
<dbReference type="PANTHER" id="PTHR30290:SF9">
    <property type="entry name" value="OLIGOPEPTIDE-BINDING PROTEIN APPA"/>
    <property type="match status" value="1"/>
</dbReference>
<dbReference type="InterPro" id="IPR000914">
    <property type="entry name" value="SBP_5_dom"/>
</dbReference>
<comment type="caution">
    <text evidence="5">The sequence shown here is derived from an EMBL/GenBank/DDBJ whole genome shotgun (WGS) entry which is preliminary data.</text>
</comment>
<gene>
    <name evidence="5" type="ORF">JCM9152_1187</name>
</gene>
<name>W4QDP0_9BACI</name>
<dbReference type="InterPro" id="IPR039424">
    <property type="entry name" value="SBP_5"/>
</dbReference>